<evidence type="ECO:0000256" key="3">
    <source>
        <dbReference type="SAM" id="MobiDB-lite"/>
    </source>
</evidence>
<dbReference type="InterPro" id="IPR027417">
    <property type="entry name" value="P-loop_NTPase"/>
</dbReference>
<dbReference type="InterPro" id="IPR036770">
    <property type="entry name" value="Ankyrin_rpt-contain_sf"/>
</dbReference>
<feature type="domain" description="Nephrocystin 3-like N-terminal" evidence="4">
    <location>
        <begin position="270"/>
        <end position="433"/>
    </location>
</feature>
<sequence length="836" mass="93484">MADHVAEHLLAIVHLSFLGISLESHKPSGAESSKDAYGDSTSDTAESEHDDSSSLSSFHSVQHYNLDLEDDDLHEDWEYLKMFDTMGEDESSALVQSKMNDILELSNQILRETGGIDDKDMLGDIETFSSEILALQRLQKTLTRIRHSFTNFSTLTTATGSSTPTVLLHGNRDNAHMLQRCIEALEDRKNTIKKQTMGRNHTWHVIKSTLLLSVVEEVQSQFAKVDKSTSTTTTSTDKSVVLRNKAIAKWLSPIDFTAKHVDNLKRRQEGTGQWFLDSKVFHSWIQKDRQTLLCHGVPGTGKTILFSTIIEYLQSRFRNDPTVGVSYLILSFHRQHEHNPRNILGNILQQMYSALPAAHTAIMEAYHNHNNGTSLMSISEIIQCLRYITSRLTRVYLLVDGLDEYHRDGGYHDTLLTAFLELHKIANIKFLATCVPTSEITHHFPSAMVIEIEAEEDLVHFVDSQMSKIYRFIAGSMRIGEELKSAVANAVHGKLLEKGITFDNAYEESMDRIKAQPPRSRLLAESVFSWLIYAKRPLRASELRHALAVERGTTGLDRENILNIHLIISNISGLHLAAYFGLEEAFTTIIESSGTEIDINIKDSLHFTPLSYAAMGGRDDFIAWLLSKGEVLANSERDSFGLTAINIAAILGHIAGVSQFIKIGTADLDSKDNWGQTPLANAALRGHVEIVRVLVETNRVDVNSQDELEQTPLSSAAEHGQVEVVNFLLENREVDPNAVDLYGKTPLHHALAESMEETVQYLLDSGKVDISLSVKGEDNRTPLESALMEFGEEDSTTKLLVDRMEAVGINTEAVIQLWKDDVKLYSYSSSDDTHET</sequence>
<dbReference type="SUPFAM" id="SSF52540">
    <property type="entry name" value="P-loop containing nucleoside triphosphate hydrolases"/>
    <property type="match status" value="1"/>
</dbReference>
<gene>
    <name evidence="5" type="ORF">GQ607_003752</name>
</gene>
<dbReference type="InterPro" id="IPR056884">
    <property type="entry name" value="NPHP3-like_N"/>
</dbReference>
<dbReference type="Pfam" id="PF24883">
    <property type="entry name" value="NPHP3_N"/>
    <property type="match status" value="1"/>
</dbReference>
<dbReference type="Pfam" id="PF00023">
    <property type="entry name" value="Ank"/>
    <property type="match status" value="1"/>
</dbReference>
<proteinExistence type="predicted"/>
<keyword evidence="1" id="KW-0677">Repeat</keyword>
<protein>
    <submittedName>
        <fullName evidence="5">Ankyrin repeat protein</fullName>
    </submittedName>
</protein>
<dbReference type="Proteomes" id="UP000434172">
    <property type="component" value="Unassembled WGS sequence"/>
</dbReference>
<evidence type="ECO:0000259" key="4">
    <source>
        <dbReference type="Pfam" id="PF24883"/>
    </source>
</evidence>
<dbReference type="SUPFAM" id="SSF48403">
    <property type="entry name" value="Ankyrin repeat"/>
    <property type="match status" value="1"/>
</dbReference>
<dbReference type="OrthoDB" id="5233699at2759"/>
<keyword evidence="6" id="KW-1185">Reference proteome</keyword>
<organism evidence="5 6">
    <name type="scientific">Colletotrichum asianum</name>
    <dbReference type="NCBI Taxonomy" id="702518"/>
    <lineage>
        <taxon>Eukaryota</taxon>
        <taxon>Fungi</taxon>
        <taxon>Dikarya</taxon>
        <taxon>Ascomycota</taxon>
        <taxon>Pezizomycotina</taxon>
        <taxon>Sordariomycetes</taxon>
        <taxon>Hypocreomycetidae</taxon>
        <taxon>Glomerellales</taxon>
        <taxon>Glomerellaceae</taxon>
        <taxon>Colletotrichum</taxon>
        <taxon>Colletotrichum gloeosporioides species complex</taxon>
    </lineage>
</organism>
<dbReference type="Gene3D" id="1.25.40.20">
    <property type="entry name" value="Ankyrin repeat-containing domain"/>
    <property type="match status" value="2"/>
</dbReference>
<comment type="caution">
    <text evidence="5">The sequence shown here is derived from an EMBL/GenBank/DDBJ whole genome shotgun (WGS) entry which is preliminary data.</text>
</comment>
<dbReference type="Pfam" id="PF12796">
    <property type="entry name" value="Ank_2"/>
    <property type="match status" value="1"/>
</dbReference>
<evidence type="ECO:0000256" key="1">
    <source>
        <dbReference type="ARBA" id="ARBA00022737"/>
    </source>
</evidence>
<accession>A0A8H3WKR6</accession>
<feature type="region of interest" description="Disordered" evidence="3">
    <location>
        <begin position="27"/>
        <end position="56"/>
    </location>
</feature>
<name>A0A8H3WKR6_9PEZI</name>
<feature type="compositionally biased region" description="Basic and acidic residues" evidence="3">
    <location>
        <begin position="27"/>
        <end position="37"/>
    </location>
</feature>
<dbReference type="PROSITE" id="PS50297">
    <property type="entry name" value="ANK_REP_REGION"/>
    <property type="match status" value="2"/>
</dbReference>
<reference evidence="5 6" key="1">
    <citation type="submission" date="2019-12" db="EMBL/GenBank/DDBJ databases">
        <title>A genome sequence resource for the geographically widespread anthracnose pathogen Colletotrichum asianum.</title>
        <authorList>
            <person name="Meng Y."/>
        </authorList>
    </citation>
    <scope>NUCLEOTIDE SEQUENCE [LARGE SCALE GENOMIC DNA]</scope>
    <source>
        <strain evidence="5 6">ICMP 18580</strain>
    </source>
</reference>
<dbReference type="InterPro" id="IPR002110">
    <property type="entry name" value="Ankyrin_rpt"/>
</dbReference>
<dbReference type="PROSITE" id="PS50088">
    <property type="entry name" value="ANK_REPEAT"/>
    <property type="match status" value="2"/>
</dbReference>
<feature type="repeat" description="ANK" evidence="2">
    <location>
        <begin position="674"/>
        <end position="696"/>
    </location>
</feature>
<feature type="repeat" description="ANK" evidence="2">
    <location>
        <begin position="742"/>
        <end position="766"/>
    </location>
</feature>
<evidence type="ECO:0000313" key="5">
    <source>
        <dbReference type="EMBL" id="KAF0329084.1"/>
    </source>
</evidence>
<dbReference type="AlphaFoldDB" id="A0A8H3WKR6"/>
<dbReference type="EMBL" id="WOWK01000014">
    <property type="protein sequence ID" value="KAF0329084.1"/>
    <property type="molecule type" value="Genomic_DNA"/>
</dbReference>
<keyword evidence="2" id="KW-0040">ANK repeat</keyword>
<dbReference type="PANTHER" id="PTHR10039">
    <property type="entry name" value="AMELOGENIN"/>
    <property type="match status" value="1"/>
</dbReference>
<dbReference type="SMART" id="SM00248">
    <property type="entry name" value="ANK"/>
    <property type="match status" value="7"/>
</dbReference>
<dbReference type="PANTHER" id="PTHR10039:SF15">
    <property type="entry name" value="NACHT DOMAIN-CONTAINING PROTEIN"/>
    <property type="match status" value="1"/>
</dbReference>
<evidence type="ECO:0000256" key="2">
    <source>
        <dbReference type="PROSITE-ProRule" id="PRU00023"/>
    </source>
</evidence>
<evidence type="ECO:0000313" key="6">
    <source>
        <dbReference type="Proteomes" id="UP000434172"/>
    </source>
</evidence>
<dbReference type="Gene3D" id="3.40.50.300">
    <property type="entry name" value="P-loop containing nucleotide triphosphate hydrolases"/>
    <property type="match status" value="1"/>
</dbReference>